<dbReference type="GO" id="GO:0015074">
    <property type="term" value="P:DNA integration"/>
    <property type="evidence" value="ECO:0007669"/>
    <property type="project" value="InterPro"/>
</dbReference>
<name>A0A0A3XJC9_BRAJP</name>
<dbReference type="PANTHER" id="PTHR47515">
    <property type="entry name" value="LOW CALCIUM RESPONSE LOCUS PROTEIN T"/>
    <property type="match status" value="1"/>
</dbReference>
<dbReference type="PROSITE" id="PS50994">
    <property type="entry name" value="INTEGRASE"/>
    <property type="match status" value="1"/>
</dbReference>
<proteinExistence type="predicted"/>
<organism evidence="2 3">
    <name type="scientific">Bradyrhizobium japonicum</name>
    <dbReference type="NCBI Taxonomy" id="375"/>
    <lineage>
        <taxon>Bacteria</taxon>
        <taxon>Pseudomonadati</taxon>
        <taxon>Pseudomonadota</taxon>
        <taxon>Alphaproteobacteria</taxon>
        <taxon>Hyphomicrobiales</taxon>
        <taxon>Nitrobacteraceae</taxon>
        <taxon>Bradyrhizobium</taxon>
    </lineage>
</organism>
<dbReference type="InterPro" id="IPR012337">
    <property type="entry name" value="RNaseH-like_sf"/>
</dbReference>
<dbReference type="EMBL" id="JRPN01000052">
    <property type="protein sequence ID" value="KGT73276.1"/>
    <property type="molecule type" value="Genomic_DNA"/>
</dbReference>
<dbReference type="PANTHER" id="PTHR47515:SF1">
    <property type="entry name" value="BLR2054 PROTEIN"/>
    <property type="match status" value="1"/>
</dbReference>
<evidence type="ECO:0000313" key="3">
    <source>
        <dbReference type="Proteomes" id="UP000030377"/>
    </source>
</evidence>
<dbReference type="InterPro" id="IPR001584">
    <property type="entry name" value="Integrase_cat-core"/>
</dbReference>
<evidence type="ECO:0000313" key="2">
    <source>
        <dbReference type="EMBL" id="KGT73276.1"/>
    </source>
</evidence>
<feature type="non-terminal residue" evidence="2">
    <location>
        <position position="147"/>
    </location>
</feature>
<accession>A0A0A3XJC9</accession>
<reference evidence="2 3" key="1">
    <citation type="submission" date="2014-09" db="EMBL/GenBank/DDBJ databases">
        <title>Draft genome of Bradyrhizobium japonicum Is-34.</title>
        <authorList>
            <person name="Tsurumaru H."/>
            <person name="Yamakawa T."/>
            <person name="Hashimoto S."/>
            <person name="Okizaki K."/>
            <person name="Kanesaki Y."/>
            <person name="Yoshikawa H."/>
            <person name="Yajima S."/>
        </authorList>
    </citation>
    <scope>NUCLEOTIDE SEQUENCE [LARGE SCALE GENOMIC DNA]</scope>
    <source>
        <strain evidence="2 3">Is-34</strain>
    </source>
</reference>
<protein>
    <submittedName>
        <fullName evidence="2">Integrase</fullName>
    </submittedName>
</protein>
<comment type="caution">
    <text evidence="2">The sequence shown here is derived from an EMBL/GenBank/DDBJ whole genome shotgun (WGS) entry which is preliminary data.</text>
</comment>
<gene>
    <name evidence="2" type="ORF">MA20_45255</name>
</gene>
<dbReference type="STRING" id="375.BKD09_RS43095"/>
<dbReference type="Pfam" id="PF13276">
    <property type="entry name" value="HTH_21"/>
    <property type="match status" value="1"/>
</dbReference>
<feature type="domain" description="Integrase catalytic" evidence="1">
    <location>
        <begin position="112"/>
        <end position="147"/>
    </location>
</feature>
<dbReference type="SUPFAM" id="SSF53098">
    <property type="entry name" value="Ribonuclease H-like"/>
    <property type="match status" value="1"/>
</dbReference>
<evidence type="ECO:0000259" key="1">
    <source>
        <dbReference type="PROSITE" id="PS50994"/>
    </source>
</evidence>
<dbReference type="AlphaFoldDB" id="A0A0A3XJC9"/>
<dbReference type="InterPro" id="IPR025948">
    <property type="entry name" value="HTH-like_dom"/>
</dbReference>
<sequence length="147" mass="17299">MVTPAAKRKAVAHLRDAFGMSERRACKAIGCCRMTMRYQTTRADDAGLRQRMRAIAQERRRFGYRRLHVLLKREGYLINHKKLFRLYREERLAVRRRGGRKRAIGTRAPMTVAMAPNDRWSLDFVSDQLTDGRRFRILTVVDDCTRE</sequence>
<dbReference type="Proteomes" id="UP000030377">
    <property type="component" value="Unassembled WGS sequence"/>
</dbReference>